<evidence type="ECO:0000313" key="6">
    <source>
        <dbReference type="EMBL" id="TCD02963.1"/>
    </source>
</evidence>
<dbReference type="AlphaFoldDB" id="A0A4R0NSS3"/>
<organism evidence="6 7">
    <name type="scientific">Pedobacter psychroterrae</name>
    <dbReference type="NCBI Taxonomy" id="2530453"/>
    <lineage>
        <taxon>Bacteria</taxon>
        <taxon>Pseudomonadati</taxon>
        <taxon>Bacteroidota</taxon>
        <taxon>Sphingobacteriia</taxon>
        <taxon>Sphingobacteriales</taxon>
        <taxon>Sphingobacteriaceae</taxon>
        <taxon>Pedobacter</taxon>
    </lineage>
</organism>
<feature type="coiled-coil region" evidence="1">
    <location>
        <begin position="356"/>
        <end position="414"/>
    </location>
</feature>
<gene>
    <name evidence="6" type="ORF">EZ437_03000</name>
</gene>
<comment type="caution">
    <text evidence="6">The sequence shown here is derived from an EMBL/GenBank/DDBJ whole genome shotgun (WGS) entry which is preliminary data.</text>
</comment>
<keyword evidence="2" id="KW-1133">Transmembrane helix</keyword>
<dbReference type="InterPro" id="IPR036890">
    <property type="entry name" value="HATPase_C_sf"/>
</dbReference>
<dbReference type="OrthoDB" id="9809670at2"/>
<accession>A0A4R0NSS3</accession>
<dbReference type="EMBL" id="SJSL01000001">
    <property type="protein sequence ID" value="TCD02963.1"/>
    <property type="molecule type" value="Genomic_DNA"/>
</dbReference>
<keyword evidence="2" id="KW-0472">Membrane</keyword>
<evidence type="ECO:0000259" key="4">
    <source>
        <dbReference type="Pfam" id="PF02518"/>
    </source>
</evidence>
<dbReference type="PANTHER" id="PTHR34220">
    <property type="entry name" value="SENSOR HISTIDINE KINASE YPDA"/>
    <property type="match status" value="1"/>
</dbReference>
<sequence length="560" mass="64053">MKTLIIIFLSSLICVVVTGQVVTDQERTYPLSDTPTALDANGNLNSFGVTQLRSKITLFLKADKHTKSIRPFNQIPNDPLGSIVFLDGAKQVEVTTRLKKDSLKYYRYSIIENDTNVIISNNTLRKIDFAWPDGSDLPGHLTMNLQIPEVTGKKITIKIYRLPEVDRITTLIIYNKPFERIKILTKRLISDDRTSKIRHRKVMDLGYYPEIFVDEKTNGIALSVKKTDLDFAYQVYVFNQVEKTKLQYRYVPNNNWDYNTRDGNPIIFIDKSYFGELGDYEIKIIPDPILLGHRYTLESSAHIINSKGQMSFNVASLPGVFSIREMGIIAMIILMAAICIAVLIIERNKKKTRKKVMQAQSKTEAAKGELDQIRSQLNPHFVYNSLSGIQNLMNQNETEKANSYLNKFARLTRNILNDQELISIQDERNLLDDYLTMESLRFQFTYEINIIGDTNFPNTEIPAMLLQPFVENAIKHNMAILQDKGKLLIELKADQKNVILSLKDNGQGFDTHKTYEGLGLKLCKKRIELLNQLYKECPVSMTIDSGTKGTTVTIILENWL</sequence>
<evidence type="ECO:0000256" key="3">
    <source>
        <dbReference type="SAM" id="SignalP"/>
    </source>
</evidence>
<protein>
    <submittedName>
        <fullName evidence="6">Uncharacterized protein</fullName>
    </submittedName>
</protein>
<feature type="domain" description="Histidine kinase/HSP90-like ATPase" evidence="4">
    <location>
        <begin position="465"/>
        <end position="556"/>
    </location>
</feature>
<dbReference type="InterPro" id="IPR050640">
    <property type="entry name" value="Bact_2-comp_sensor_kinase"/>
</dbReference>
<dbReference type="RefSeq" id="WP_131593099.1">
    <property type="nucleotide sequence ID" value="NZ_SJSL01000001.1"/>
</dbReference>
<dbReference type="GO" id="GO:0016020">
    <property type="term" value="C:membrane"/>
    <property type="evidence" value="ECO:0007669"/>
    <property type="project" value="InterPro"/>
</dbReference>
<evidence type="ECO:0000313" key="7">
    <source>
        <dbReference type="Proteomes" id="UP000293347"/>
    </source>
</evidence>
<feature type="domain" description="Signal transduction histidine kinase internal region" evidence="5">
    <location>
        <begin position="369"/>
        <end position="443"/>
    </location>
</feature>
<dbReference type="PANTHER" id="PTHR34220:SF7">
    <property type="entry name" value="SENSOR HISTIDINE KINASE YPDA"/>
    <property type="match status" value="1"/>
</dbReference>
<dbReference type="SUPFAM" id="SSF55874">
    <property type="entry name" value="ATPase domain of HSP90 chaperone/DNA topoisomerase II/histidine kinase"/>
    <property type="match status" value="1"/>
</dbReference>
<feature type="transmembrane region" description="Helical" evidence="2">
    <location>
        <begin position="326"/>
        <end position="345"/>
    </location>
</feature>
<keyword evidence="2" id="KW-0812">Transmembrane</keyword>
<reference evidence="6 7" key="1">
    <citation type="submission" date="2019-02" db="EMBL/GenBank/DDBJ databases">
        <title>Pedobacter sp. RP-1-14 sp. nov., isolated from Arctic soil.</title>
        <authorList>
            <person name="Dahal R.H."/>
        </authorList>
    </citation>
    <scope>NUCLEOTIDE SEQUENCE [LARGE SCALE GENOMIC DNA]</scope>
    <source>
        <strain evidence="6 7">RP-1-14</strain>
    </source>
</reference>
<dbReference type="InterPro" id="IPR003594">
    <property type="entry name" value="HATPase_dom"/>
</dbReference>
<dbReference type="Proteomes" id="UP000293347">
    <property type="component" value="Unassembled WGS sequence"/>
</dbReference>
<dbReference type="Pfam" id="PF06580">
    <property type="entry name" value="His_kinase"/>
    <property type="match status" value="1"/>
</dbReference>
<keyword evidence="1" id="KW-0175">Coiled coil</keyword>
<evidence type="ECO:0000259" key="5">
    <source>
        <dbReference type="Pfam" id="PF06580"/>
    </source>
</evidence>
<feature type="signal peptide" evidence="3">
    <location>
        <begin position="1"/>
        <end position="19"/>
    </location>
</feature>
<name>A0A4R0NSS3_9SPHI</name>
<feature type="chain" id="PRO_5020469625" evidence="3">
    <location>
        <begin position="20"/>
        <end position="560"/>
    </location>
</feature>
<keyword evidence="7" id="KW-1185">Reference proteome</keyword>
<proteinExistence type="predicted"/>
<dbReference type="Gene3D" id="3.30.565.10">
    <property type="entry name" value="Histidine kinase-like ATPase, C-terminal domain"/>
    <property type="match status" value="1"/>
</dbReference>
<dbReference type="Pfam" id="PF02518">
    <property type="entry name" value="HATPase_c"/>
    <property type="match status" value="1"/>
</dbReference>
<keyword evidence="3" id="KW-0732">Signal</keyword>
<dbReference type="InterPro" id="IPR010559">
    <property type="entry name" value="Sig_transdc_His_kin_internal"/>
</dbReference>
<evidence type="ECO:0000256" key="2">
    <source>
        <dbReference type="SAM" id="Phobius"/>
    </source>
</evidence>
<dbReference type="GO" id="GO:0000155">
    <property type="term" value="F:phosphorelay sensor kinase activity"/>
    <property type="evidence" value="ECO:0007669"/>
    <property type="project" value="InterPro"/>
</dbReference>
<evidence type="ECO:0000256" key="1">
    <source>
        <dbReference type="SAM" id="Coils"/>
    </source>
</evidence>